<organism evidence="1 2">
    <name type="scientific">Camellia lanceoleosa</name>
    <dbReference type="NCBI Taxonomy" id="1840588"/>
    <lineage>
        <taxon>Eukaryota</taxon>
        <taxon>Viridiplantae</taxon>
        <taxon>Streptophyta</taxon>
        <taxon>Embryophyta</taxon>
        <taxon>Tracheophyta</taxon>
        <taxon>Spermatophyta</taxon>
        <taxon>Magnoliopsida</taxon>
        <taxon>eudicotyledons</taxon>
        <taxon>Gunneridae</taxon>
        <taxon>Pentapetalae</taxon>
        <taxon>asterids</taxon>
        <taxon>Ericales</taxon>
        <taxon>Theaceae</taxon>
        <taxon>Camellia</taxon>
    </lineage>
</organism>
<keyword evidence="2" id="KW-1185">Reference proteome</keyword>
<proteinExistence type="predicted"/>
<protein>
    <submittedName>
        <fullName evidence="1">Protein phosphatase 2C 70</fullName>
    </submittedName>
</protein>
<accession>A0ACC0H934</accession>
<comment type="caution">
    <text evidence="1">The sequence shown here is derived from an EMBL/GenBank/DDBJ whole genome shotgun (WGS) entry which is preliminary data.</text>
</comment>
<dbReference type="EMBL" id="CM045762">
    <property type="protein sequence ID" value="KAI8009839.1"/>
    <property type="molecule type" value="Genomic_DNA"/>
</dbReference>
<evidence type="ECO:0000313" key="1">
    <source>
        <dbReference type="EMBL" id="KAI8009839.1"/>
    </source>
</evidence>
<sequence>MSRYLRMLPEMVASILSDSSRRQRVLSQCDASDVLRDAFLQIEASMNHYYEGCTATVFLVWADGENFYVQCANVGDSACVMKLIGGAIPKPGLSGAKPVSTLFPLTGV</sequence>
<reference evidence="1 2" key="1">
    <citation type="journal article" date="2022" name="Plant J.">
        <title>Chromosome-level genome of Camellia lanceoleosa provides a valuable resource for understanding genome evolution and self-incompatibility.</title>
        <authorList>
            <person name="Gong W."/>
            <person name="Xiao S."/>
            <person name="Wang L."/>
            <person name="Liao Z."/>
            <person name="Chang Y."/>
            <person name="Mo W."/>
            <person name="Hu G."/>
            <person name="Li W."/>
            <person name="Zhao G."/>
            <person name="Zhu H."/>
            <person name="Hu X."/>
            <person name="Ji K."/>
            <person name="Xiang X."/>
            <person name="Song Q."/>
            <person name="Yuan D."/>
            <person name="Jin S."/>
            <person name="Zhang L."/>
        </authorList>
    </citation>
    <scope>NUCLEOTIDE SEQUENCE [LARGE SCALE GENOMIC DNA]</scope>
    <source>
        <strain evidence="1">SQ_2022a</strain>
    </source>
</reference>
<name>A0ACC0H934_9ERIC</name>
<evidence type="ECO:0000313" key="2">
    <source>
        <dbReference type="Proteomes" id="UP001060215"/>
    </source>
</evidence>
<gene>
    <name evidence="1" type="ORF">LOK49_LG06G02558</name>
</gene>
<dbReference type="Proteomes" id="UP001060215">
    <property type="component" value="Chromosome 5"/>
</dbReference>